<proteinExistence type="predicted"/>
<feature type="region of interest" description="Disordered" evidence="9">
    <location>
        <begin position="196"/>
        <end position="257"/>
    </location>
</feature>
<evidence type="ECO:0000256" key="5">
    <source>
        <dbReference type="ARBA" id="ARBA00022833"/>
    </source>
</evidence>
<evidence type="ECO:0000256" key="7">
    <source>
        <dbReference type="ARBA" id="ARBA00023163"/>
    </source>
</evidence>
<keyword evidence="6" id="KW-0805">Transcription regulation</keyword>
<organism evidence="10">
    <name type="scientific">Cyprideis torosa</name>
    <dbReference type="NCBI Taxonomy" id="163714"/>
    <lineage>
        <taxon>Eukaryota</taxon>
        <taxon>Metazoa</taxon>
        <taxon>Ecdysozoa</taxon>
        <taxon>Arthropoda</taxon>
        <taxon>Crustacea</taxon>
        <taxon>Oligostraca</taxon>
        <taxon>Ostracoda</taxon>
        <taxon>Podocopa</taxon>
        <taxon>Podocopida</taxon>
        <taxon>Cytherocopina</taxon>
        <taxon>Cytheroidea</taxon>
        <taxon>Cytherideidae</taxon>
        <taxon>Cyprideis</taxon>
    </lineage>
</organism>
<dbReference type="AlphaFoldDB" id="A0A7R8WBA6"/>
<dbReference type="EMBL" id="OB661077">
    <property type="protein sequence ID" value="CAD7227235.1"/>
    <property type="molecule type" value="Genomic_DNA"/>
</dbReference>
<accession>A0A7R8WBA6</accession>
<keyword evidence="8" id="KW-0539">Nucleus</keyword>
<dbReference type="InterPro" id="IPR050636">
    <property type="entry name" value="C2H2-ZF_domain-containing"/>
</dbReference>
<evidence type="ECO:0000256" key="9">
    <source>
        <dbReference type="SAM" id="MobiDB-lite"/>
    </source>
</evidence>
<evidence type="ECO:0000313" key="10">
    <source>
        <dbReference type="EMBL" id="CAD7227235.1"/>
    </source>
</evidence>
<evidence type="ECO:0000256" key="3">
    <source>
        <dbReference type="ARBA" id="ARBA00022737"/>
    </source>
</evidence>
<reference evidence="10" key="1">
    <citation type="submission" date="2020-11" db="EMBL/GenBank/DDBJ databases">
        <authorList>
            <person name="Tran Van P."/>
        </authorList>
    </citation>
    <scope>NUCLEOTIDE SEQUENCE</scope>
</reference>
<keyword evidence="7" id="KW-0804">Transcription</keyword>
<keyword evidence="4" id="KW-0863">Zinc-finger</keyword>
<dbReference type="Pfam" id="PF00096">
    <property type="entry name" value="zf-C2H2"/>
    <property type="match status" value="7"/>
</dbReference>
<feature type="compositionally biased region" description="Low complexity" evidence="9">
    <location>
        <begin position="108"/>
        <end position="123"/>
    </location>
</feature>
<evidence type="ECO:0000256" key="1">
    <source>
        <dbReference type="ARBA" id="ARBA00004123"/>
    </source>
</evidence>
<dbReference type="OrthoDB" id="8922241at2759"/>
<dbReference type="InterPro" id="IPR036236">
    <property type="entry name" value="Znf_C2H2_sf"/>
</dbReference>
<dbReference type="PANTHER" id="PTHR47772">
    <property type="entry name" value="ZINC FINGER PROTEIN 200"/>
    <property type="match status" value="1"/>
</dbReference>
<keyword evidence="5" id="KW-0862">Zinc</keyword>
<dbReference type="Gene3D" id="3.30.160.60">
    <property type="entry name" value="Classic Zinc Finger"/>
    <property type="match status" value="7"/>
</dbReference>
<dbReference type="InterPro" id="IPR013087">
    <property type="entry name" value="Znf_C2H2_type"/>
</dbReference>
<dbReference type="GO" id="GO:0005634">
    <property type="term" value="C:nucleus"/>
    <property type="evidence" value="ECO:0007669"/>
    <property type="project" value="UniProtKB-SubCell"/>
</dbReference>
<dbReference type="PROSITE" id="PS50157">
    <property type="entry name" value="ZINC_FINGER_C2H2_2"/>
    <property type="match status" value="6"/>
</dbReference>
<evidence type="ECO:0000256" key="8">
    <source>
        <dbReference type="ARBA" id="ARBA00023242"/>
    </source>
</evidence>
<protein>
    <submittedName>
        <fullName evidence="10">Uncharacterized protein</fullName>
    </submittedName>
</protein>
<evidence type="ECO:0000256" key="4">
    <source>
        <dbReference type="ARBA" id="ARBA00022771"/>
    </source>
</evidence>
<evidence type="ECO:0000256" key="2">
    <source>
        <dbReference type="ARBA" id="ARBA00022723"/>
    </source>
</evidence>
<sequence>MTIDHSPLVSSRPQWFQKMVELFFKDLSEVLTPSLLVRSRQVFLKSLKTALATEAEGLSFLLKRESEATFEQSELEQRTSSEGSFGARSRPTAGARSRPTAGARSRPTTGAQVTAGAEATAGESETEETPEVFLKEESTMTVEGEEETFAVDDLDFEILSTHEDEGEEVEEEVIIKKQDKEPPVIVETEVAVVETVRRSKRQRTSTKRALVDETVTSEEEEEKEEQEEENEEEEEENEEEEEKKEEDDEEEEEGSLAKRKKIPCNLCGKLIGSSRGSQRSHKLRVHGERKDCDVCGKSLPLGYLYQQHIRCHTEGPKKTCEQCGERFATASELYHHVQRFHDPKIPCKTCGKEFSKVNLYRHEKRHRGDILRCSVCFEMSSSQDELAIHKREEHSNLPIFYCTVCDKKLLSEKTVETHMAKQHAFPTALPPPEPATCGKCGKTYANKRQMARHMVRVHTENKVTCTICGYRLSEKLFPGHMNDHARFPENSCAECGTSYKNVYLLRAHMRVKHMPRVPCHVCGKSYVQGTLQRHLLTHSQDKFQCDQCSSTFKSPHSLKDHKRVIHPDKEAEVSCYICGLKFKHPYRLKKHMKRHEPPQFQCDICQKKFFAKGDLNHHVRQCHLTATKQEKQLEHSDDVSLASF</sequence>
<dbReference type="PANTHER" id="PTHR47772:SF13">
    <property type="entry name" value="GASTRULA ZINC FINGER PROTEIN XLCGF49.1-LIKE-RELATED"/>
    <property type="match status" value="1"/>
</dbReference>
<name>A0A7R8WBA6_9CRUS</name>
<keyword evidence="3" id="KW-0677">Repeat</keyword>
<comment type="subcellular location">
    <subcellularLocation>
        <location evidence="1">Nucleus</location>
    </subcellularLocation>
</comment>
<evidence type="ECO:0000256" key="6">
    <source>
        <dbReference type="ARBA" id="ARBA00023015"/>
    </source>
</evidence>
<dbReference type="PROSITE" id="PS00028">
    <property type="entry name" value="ZINC_FINGER_C2H2_1"/>
    <property type="match status" value="6"/>
</dbReference>
<feature type="region of interest" description="Disordered" evidence="9">
    <location>
        <begin position="71"/>
        <end position="131"/>
    </location>
</feature>
<gene>
    <name evidence="10" type="ORF">CTOB1V02_LOCUS5143</name>
</gene>
<keyword evidence="2" id="KW-0479">Metal-binding</keyword>
<feature type="compositionally biased region" description="Acidic residues" evidence="9">
    <location>
        <begin position="215"/>
        <end position="254"/>
    </location>
</feature>
<dbReference type="SMART" id="SM00355">
    <property type="entry name" value="ZnF_C2H2"/>
    <property type="match status" value="13"/>
</dbReference>
<dbReference type="GO" id="GO:0008270">
    <property type="term" value="F:zinc ion binding"/>
    <property type="evidence" value="ECO:0007669"/>
    <property type="project" value="UniProtKB-KW"/>
</dbReference>
<dbReference type="SUPFAM" id="SSF57667">
    <property type="entry name" value="beta-beta-alpha zinc fingers"/>
    <property type="match status" value="4"/>
</dbReference>